<proteinExistence type="predicted"/>
<name>D5BP26_PUNMI</name>
<dbReference type="Proteomes" id="UP000007460">
    <property type="component" value="Chromosome"/>
</dbReference>
<evidence type="ECO:0000313" key="1">
    <source>
        <dbReference type="EMBL" id="ADE40460.1"/>
    </source>
</evidence>
<dbReference type="KEGG" id="apb:SAR116_2217"/>
<reference evidence="1 2" key="1">
    <citation type="journal article" date="2010" name="J. Bacteriol.">
        <title>Complete genome sequence of "Candidatus Puniceispirillum marinum" IMCC1322, a representative of the SAR116 clade in the Alphaproteobacteria.</title>
        <authorList>
            <person name="Oh H.M."/>
            <person name="Kwon K.K."/>
            <person name="Kang I."/>
            <person name="Kang S.G."/>
            <person name="Lee J.H."/>
            <person name="Kim S.J."/>
            <person name="Cho J.C."/>
        </authorList>
    </citation>
    <scope>NUCLEOTIDE SEQUENCE [LARGE SCALE GENOMIC DNA]</scope>
    <source>
        <strain evidence="1 2">IMCC1322</strain>
    </source>
</reference>
<keyword evidence="2" id="KW-1185">Reference proteome</keyword>
<organism evidence="1 2">
    <name type="scientific">Puniceispirillum marinum (strain IMCC1322)</name>
    <dbReference type="NCBI Taxonomy" id="488538"/>
    <lineage>
        <taxon>Bacteria</taxon>
        <taxon>Pseudomonadati</taxon>
        <taxon>Pseudomonadota</taxon>
        <taxon>Alphaproteobacteria</taxon>
        <taxon>Candidatus Puniceispirillales</taxon>
        <taxon>Candidatus Puniceispirillaceae</taxon>
        <taxon>Candidatus Puniceispirillum</taxon>
    </lineage>
</organism>
<gene>
    <name evidence="1" type="ordered locus">SAR116_2217</name>
</gene>
<dbReference type="AlphaFoldDB" id="D5BP26"/>
<evidence type="ECO:0000313" key="2">
    <source>
        <dbReference type="Proteomes" id="UP000007460"/>
    </source>
</evidence>
<dbReference type="EMBL" id="CP001751">
    <property type="protein sequence ID" value="ADE40460.1"/>
    <property type="molecule type" value="Genomic_DNA"/>
</dbReference>
<protein>
    <submittedName>
        <fullName evidence="1">Bifunctional transglycosylase/transpeptidase penicillin-binding protein</fullName>
    </submittedName>
</protein>
<accession>D5BP26</accession>
<sequence length="181" mass="20634">MRLWVVHMNGFTPETWPVVSLPRLGSVKNLKHKIDEAGSETRVVFVGTGGKYTKKHEKGKLLGLVDIHDMPIFNTEEVIDEKHKWSDENKTERSEIYNDAGMIRWPTGIAIKRSWYFKEPPDAKSEHLLGILNAAGKKVFYNPNLGIGNAWEVEDKKRVENILNLPRGDEIYPNIDPAQAD</sequence>
<dbReference type="HOGENOM" id="CLU_1487896_0_0_5"/>